<evidence type="ECO:0000256" key="8">
    <source>
        <dbReference type="ARBA" id="ARBA00023098"/>
    </source>
</evidence>
<dbReference type="AlphaFoldDB" id="A0A8J1U0M2"/>
<gene>
    <name evidence="15" type="ORF">OFUS_LOCUS17234</name>
</gene>
<evidence type="ECO:0000256" key="5">
    <source>
        <dbReference type="ARBA" id="ARBA00022692"/>
    </source>
</evidence>
<evidence type="ECO:0000256" key="12">
    <source>
        <dbReference type="ARBA" id="ARBA00023264"/>
    </source>
</evidence>
<evidence type="ECO:0000313" key="16">
    <source>
        <dbReference type="Proteomes" id="UP000749559"/>
    </source>
</evidence>
<keyword evidence="10" id="KW-0472">Membrane</keyword>
<keyword evidence="12" id="KW-1208">Phospholipid metabolism</keyword>
<organism evidence="15 16">
    <name type="scientific">Owenia fusiformis</name>
    <name type="common">Polychaete worm</name>
    <dbReference type="NCBI Taxonomy" id="6347"/>
    <lineage>
        <taxon>Eukaryota</taxon>
        <taxon>Metazoa</taxon>
        <taxon>Spiralia</taxon>
        <taxon>Lophotrochozoa</taxon>
        <taxon>Annelida</taxon>
        <taxon>Polychaeta</taxon>
        <taxon>Sedentaria</taxon>
        <taxon>Canalipalpata</taxon>
        <taxon>Sabellida</taxon>
        <taxon>Oweniida</taxon>
        <taxon>Oweniidae</taxon>
        <taxon>Owenia</taxon>
    </lineage>
</organism>
<evidence type="ECO:0000256" key="3">
    <source>
        <dbReference type="ARBA" id="ARBA00022516"/>
    </source>
</evidence>
<keyword evidence="5" id="KW-0812">Transmembrane</keyword>
<evidence type="ECO:0000313" key="15">
    <source>
        <dbReference type="EMBL" id="CAH1792233.1"/>
    </source>
</evidence>
<keyword evidence="4" id="KW-0808">Transferase</keyword>
<evidence type="ECO:0000256" key="2">
    <source>
        <dbReference type="ARBA" id="ARBA00010441"/>
    </source>
</evidence>
<sequence>MSAPMKSGLQIQKVLFSSFKNTYSEKCIKYTGFQIGYYIKNVKEQLASTNAKGIFVKRFPKNIFSLNTKIKFKPCANSNSAITKYISPWRYLNSVLRNDTRCIYDSCFVDPLLSTSSKPFLRHYSTGSLKDQQSIKDEAIKNTQQKEAYPGDEGRKISGSTIKEKHENIWTIPNLLTVSRVVAAPVLAYLIIDQQYPLATGLFIAAGVTDMLDGQIARRFPSQHSNFGSVLDPLADKIMMTFLVISLTVVDLIPYPLTALIVCRDIGLIIAAHWVRYISLPPPKTFKRFWDVSHPTTEFTPLLISKINTLIQLNLVALSLIAPIFDFVAHPAMQALWGVTAVTTVWSGLGYVFQKEKTFKLINTKTVIAKKPKES</sequence>
<dbReference type="OrthoDB" id="10020554at2759"/>
<comment type="caution">
    <text evidence="15">The sequence shown here is derived from an EMBL/GenBank/DDBJ whole genome shotgun (WGS) entry which is preliminary data.</text>
</comment>
<protein>
    <recommendedName>
        <fullName evidence="13">cardiolipin synthase (CMP-forming)</fullName>
        <ecNumber evidence="13">2.7.8.41</ecNumber>
    </recommendedName>
</protein>
<keyword evidence="8" id="KW-0443">Lipid metabolism</keyword>
<dbReference type="GO" id="GO:0005743">
    <property type="term" value="C:mitochondrial inner membrane"/>
    <property type="evidence" value="ECO:0007669"/>
    <property type="project" value="UniProtKB-SubCell"/>
</dbReference>
<evidence type="ECO:0000256" key="9">
    <source>
        <dbReference type="ARBA" id="ARBA00023128"/>
    </source>
</evidence>
<keyword evidence="6" id="KW-0999">Mitochondrion inner membrane</keyword>
<comment type="subcellular location">
    <subcellularLocation>
        <location evidence="1">Mitochondrion inner membrane</location>
        <topology evidence="1">Multi-pass membrane protein</topology>
    </subcellularLocation>
</comment>
<evidence type="ECO:0000256" key="10">
    <source>
        <dbReference type="ARBA" id="ARBA00023136"/>
    </source>
</evidence>
<evidence type="ECO:0000256" key="14">
    <source>
        <dbReference type="ARBA" id="ARBA00047433"/>
    </source>
</evidence>
<evidence type="ECO:0000256" key="13">
    <source>
        <dbReference type="ARBA" id="ARBA00039001"/>
    </source>
</evidence>
<dbReference type="InterPro" id="IPR000462">
    <property type="entry name" value="CDP-OH_P_trans"/>
</dbReference>
<accession>A0A8J1U0M2</accession>
<proteinExistence type="inferred from homology"/>
<dbReference type="EC" id="2.7.8.41" evidence="13"/>
<dbReference type="PANTHER" id="PTHR14269:SF60">
    <property type="entry name" value="CARDIOLIPIN SYNTHASE (CMP-FORMING)"/>
    <property type="match status" value="1"/>
</dbReference>
<evidence type="ECO:0000256" key="7">
    <source>
        <dbReference type="ARBA" id="ARBA00022989"/>
    </source>
</evidence>
<dbReference type="InterPro" id="IPR043130">
    <property type="entry name" value="CDP-OH_PTrfase_TM_dom"/>
</dbReference>
<dbReference type="GO" id="GO:0032049">
    <property type="term" value="P:cardiolipin biosynthetic process"/>
    <property type="evidence" value="ECO:0007669"/>
    <property type="project" value="TreeGrafter"/>
</dbReference>
<keyword evidence="7" id="KW-1133">Transmembrane helix</keyword>
<keyword evidence="3" id="KW-0444">Lipid biosynthesis</keyword>
<dbReference type="EMBL" id="CAIIXF020000008">
    <property type="protein sequence ID" value="CAH1792233.1"/>
    <property type="molecule type" value="Genomic_DNA"/>
</dbReference>
<evidence type="ECO:0000256" key="6">
    <source>
        <dbReference type="ARBA" id="ARBA00022792"/>
    </source>
</evidence>
<dbReference type="PANTHER" id="PTHR14269">
    <property type="entry name" value="CDP-DIACYLGLYCEROL--GLYCEROL-3-PHOSPHATE 3-PHOSPHATIDYLTRANSFERASE-RELATED"/>
    <property type="match status" value="1"/>
</dbReference>
<evidence type="ECO:0000256" key="1">
    <source>
        <dbReference type="ARBA" id="ARBA00004448"/>
    </source>
</evidence>
<reference evidence="15" key="1">
    <citation type="submission" date="2022-03" db="EMBL/GenBank/DDBJ databases">
        <authorList>
            <person name="Martin C."/>
        </authorList>
    </citation>
    <scope>NUCLEOTIDE SEQUENCE</scope>
</reference>
<comment type="catalytic activity">
    <reaction evidence="14">
        <text>a CDP-1,2-diacyl-sn-glycerol + a 1,2-diacyl-sn-glycero-3-phospho-(1'-sn-glycerol) = a cardiolipin + CMP + H(+)</text>
        <dbReference type="Rhea" id="RHEA:32931"/>
        <dbReference type="ChEBI" id="CHEBI:15378"/>
        <dbReference type="ChEBI" id="CHEBI:58332"/>
        <dbReference type="ChEBI" id="CHEBI:60377"/>
        <dbReference type="ChEBI" id="CHEBI:62237"/>
        <dbReference type="ChEBI" id="CHEBI:64716"/>
        <dbReference type="EC" id="2.7.8.41"/>
    </reaction>
</comment>
<keyword evidence="11" id="KW-0594">Phospholipid biosynthesis</keyword>
<dbReference type="Proteomes" id="UP000749559">
    <property type="component" value="Unassembled WGS sequence"/>
</dbReference>
<dbReference type="FunFam" id="1.20.120.1760:FF:000005">
    <property type="entry name" value="Cardiolipin synthase 1"/>
    <property type="match status" value="1"/>
</dbReference>
<dbReference type="Gene3D" id="1.20.120.1760">
    <property type="match status" value="1"/>
</dbReference>
<dbReference type="Pfam" id="PF01066">
    <property type="entry name" value="CDP-OH_P_transf"/>
    <property type="match status" value="1"/>
</dbReference>
<dbReference type="GO" id="GO:0043337">
    <property type="term" value="F:cardiolipin synthase (CMP-forming)"/>
    <property type="evidence" value="ECO:0007669"/>
    <property type="project" value="UniProtKB-EC"/>
</dbReference>
<keyword evidence="9" id="KW-0496">Mitochondrion</keyword>
<dbReference type="InterPro" id="IPR050324">
    <property type="entry name" value="CDP-alcohol_PTase-I"/>
</dbReference>
<name>A0A8J1U0M2_OWEFU</name>
<keyword evidence="16" id="KW-1185">Reference proteome</keyword>
<evidence type="ECO:0000256" key="4">
    <source>
        <dbReference type="ARBA" id="ARBA00022679"/>
    </source>
</evidence>
<evidence type="ECO:0000256" key="11">
    <source>
        <dbReference type="ARBA" id="ARBA00023209"/>
    </source>
</evidence>
<comment type="similarity">
    <text evidence="2">Belongs to the CDP-alcohol phosphatidyltransferase class-I family.</text>
</comment>